<proteinExistence type="predicted"/>
<dbReference type="GO" id="GO:0004402">
    <property type="term" value="F:histone acetyltransferase activity"/>
    <property type="evidence" value="ECO:0007669"/>
    <property type="project" value="TreeGrafter"/>
</dbReference>
<dbReference type="PANTHER" id="PTHR14744">
    <property type="entry name" value="N-ALPHA-ACETYLTRANSFERASE 60"/>
    <property type="match status" value="1"/>
</dbReference>
<dbReference type="InterPro" id="IPR016181">
    <property type="entry name" value="Acyl_CoA_acyltransferase"/>
</dbReference>
<dbReference type="InterPro" id="IPR045141">
    <property type="entry name" value="NAA60-like"/>
</dbReference>
<accession>A0A8J5EKK3</accession>
<evidence type="ECO:0000256" key="3">
    <source>
        <dbReference type="ARBA" id="ARBA00022853"/>
    </source>
</evidence>
<dbReference type="EMBL" id="JACMSC010000181">
    <property type="protein sequence ID" value="KAG6466317.1"/>
    <property type="molecule type" value="Genomic_DNA"/>
</dbReference>
<evidence type="ECO:0000256" key="4">
    <source>
        <dbReference type="ARBA" id="ARBA00023315"/>
    </source>
</evidence>
<dbReference type="PANTHER" id="PTHR14744:SF15">
    <property type="entry name" value="N-ALPHA-ACETYLTRANSFERASE 60"/>
    <property type="match status" value="1"/>
</dbReference>
<dbReference type="Proteomes" id="UP000734854">
    <property type="component" value="Unassembled WGS sequence"/>
</dbReference>
<organism evidence="5 6">
    <name type="scientific">Zingiber officinale</name>
    <name type="common">Ginger</name>
    <name type="synonym">Amomum zingiber</name>
    <dbReference type="NCBI Taxonomy" id="94328"/>
    <lineage>
        <taxon>Eukaryota</taxon>
        <taxon>Viridiplantae</taxon>
        <taxon>Streptophyta</taxon>
        <taxon>Embryophyta</taxon>
        <taxon>Tracheophyta</taxon>
        <taxon>Spermatophyta</taxon>
        <taxon>Magnoliopsida</taxon>
        <taxon>Liliopsida</taxon>
        <taxon>Zingiberales</taxon>
        <taxon>Zingiberaceae</taxon>
        <taxon>Zingiber</taxon>
    </lineage>
</organism>
<dbReference type="GO" id="GO:0004596">
    <property type="term" value="F:protein-N-terminal amino-acid acetyltransferase activity"/>
    <property type="evidence" value="ECO:0007669"/>
    <property type="project" value="InterPro"/>
</dbReference>
<reference evidence="5 6" key="1">
    <citation type="submission" date="2020-08" db="EMBL/GenBank/DDBJ databases">
        <title>Plant Genome Project.</title>
        <authorList>
            <person name="Zhang R.-G."/>
        </authorList>
    </citation>
    <scope>NUCLEOTIDE SEQUENCE [LARGE SCALE GENOMIC DNA]</scope>
    <source>
        <tissue evidence="5">Rhizome</tissue>
    </source>
</reference>
<evidence type="ECO:0000256" key="2">
    <source>
        <dbReference type="ARBA" id="ARBA00022679"/>
    </source>
</evidence>
<comment type="caution">
    <text evidence="5">The sequence shown here is derived from an EMBL/GenBank/DDBJ whole genome shotgun (WGS) entry which is preliminary data.</text>
</comment>
<protein>
    <recommendedName>
        <fullName evidence="1">histone acetyltransferase</fullName>
        <ecNumber evidence="1">2.3.1.48</ecNumber>
    </recommendedName>
</protein>
<dbReference type="EC" id="2.3.1.48" evidence="1"/>
<keyword evidence="3" id="KW-0156">Chromatin regulator</keyword>
<keyword evidence="6" id="KW-1185">Reference proteome</keyword>
<dbReference type="AlphaFoldDB" id="A0A8J5EKK3"/>
<dbReference type="SUPFAM" id="SSF55729">
    <property type="entry name" value="Acyl-CoA N-acyltransferases (Nat)"/>
    <property type="match status" value="1"/>
</dbReference>
<keyword evidence="2" id="KW-0808">Transferase</keyword>
<gene>
    <name evidence="5" type="ORF">ZIOFF_075927</name>
</gene>
<evidence type="ECO:0000313" key="6">
    <source>
        <dbReference type="Proteomes" id="UP000734854"/>
    </source>
</evidence>
<dbReference type="Gene3D" id="3.40.630.30">
    <property type="match status" value="1"/>
</dbReference>
<name>A0A8J5EKK3_ZINOF</name>
<sequence>MGGIGHLQRYLGWAQMRIRKLLEVKFLMLEPRSAHRPTIIYRPILPSDLEALEQIHVSLFPIRYEREFFLNVVRGHGIVSWAAVDVCRSDGRNGELIGFVTTRLVLAKESEIADLIQYNASRKDATLVYILTLGVVEHYRNHGIGPYFLYIH</sequence>
<keyword evidence="4" id="KW-0012">Acyltransferase</keyword>
<dbReference type="GO" id="GO:0000139">
    <property type="term" value="C:Golgi membrane"/>
    <property type="evidence" value="ECO:0007669"/>
    <property type="project" value="TreeGrafter"/>
</dbReference>
<evidence type="ECO:0000256" key="1">
    <source>
        <dbReference type="ARBA" id="ARBA00013184"/>
    </source>
</evidence>
<evidence type="ECO:0000313" key="5">
    <source>
        <dbReference type="EMBL" id="KAG6466317.1"/>
    </source>
</evidence>